<feature type="transmembrane region" description="Helical" evidence="1">
    <location>
        <begin position="65"/>
        <end position="84"/>
    </location>
</feature>
<gene>
    <name evidence="2" type="ORF">KHA99_20800</name>
</gene>
<name>A0A942YXA7_9BACI</name>
<proteinExistence type="predicted"/>
<dbReference type="AlphaFoldDB" id="A0A942YXA7"/>
<evidence type="ECO:0000313" key="3">
    <source>
        <dbReference type="Proteomes" id="UP000679749"/>
    </source>
</evidence>
<dbReference type="Proteomes" id="UP000679749">
    <property type="component" value="Unassembled WGS sequence"/>
</dbReference>
<dbReference type="RefSeq" id="WP_213119392.1">
    <property type="nucleotide sequence ID" value="NZ_JAGYPF010000004.1"/>
</dbReference>
<accession>A0A942YXA7</accession>
<keyword evidence="1" id="KW-0812">Transmembrane</keyword>
<keyword evidence="1" id="KW-0472">Membrane</keyword>
<feature type="transmembrane region" description="Helical" evidence="1">
    <location>
        <begin position="36"/>
        <end position="58"/>
    </location>
</feature>
<sequence>MTSQKLVNALALFSVLGGLLIIVTQAWFFVTPDSIYATYLDQVGYIFILLGAIGLYFGQFKNLGAFGLFSFIFLIIGLSLWLGVKWYQSFLIEDLLAFDSKVLDSLPTGFIGHMFSVYLLLFGVLLYGIANAWKGVRWAGWLLIIASVAEVIPFGTYVAQLIAGIGFAWLGITVRKNVKEEPGKLV</sequence>
<keyword evidence="3" id="KW-1185">Reference proteome</keyword>
<protein>
    <submittedName>
        <fullName evidence="2">Uncharacterized protein</fullName>
    </submittedName>
</protein>
<dbReference type="EMBL" id="JAGYPF010000004">
    <property type="protein sequence ID" value="MBS4214890.1"/>
    <property type="molecule type" value="Genomic_DNA"/>
</dbReference>
<feature type="transmembrane region" description="Helical" evidence="1">
    <location>
        <begin position="141"/>
        <end position="172"/>
    </location>
</feature>
<evidence type="ECO:0000256" key="1">
    <source>
        <dbReference type="SAM" id="Phobius"/>
    </source>
</evidence>
<evidence type="ECO:0000313" key="2">
    <source>
        <dbReference type="EMBL" id="MBS4214890.1"/>
    </source>
</evidence>
<feature type="transmembrane region" description="Helical" evidence="1">
    <location>
        <begin position="7"/>
        <end position="30"/>
    </location>
</feature>
<reference evidence="2" key="1">
    <citation type="submission" date="2021-05" db="EMBL/GenBank/DDBJ databases">
        <title>Novel Bacillus species.</title>
        <authorList>
            <person name="Liu G."/>
        </authorList>
    </citation>
    <scope>NUCLEOTIDE SEQUENCE</scope>
    <source>
        <strain evidence="2">FJAT-49825</strain>
    </source>
</reference>
<feature type="transmembrane region" description="Helical" evidence="1">
    <location>
        <begin position="110"/>
        <end position="129"/>
    </location>
</feature>
<organism evidence="2 3">
    <name type="scientific">Neobacillus rhizophilus</name>
    <dbReference type="NCBI Taxonomy" id="2833579"/>
    <lineage>
        <taxon>Bacteria</taxon>
        <taxon>Bacillati</taxon>
        <taxon>Bacillota</taxon>
        <taxon>Bacilli</taxon>
        <taxon>Bacillales</taxon>
        <taxon>Bacillaceae</taxon>
        <taxon>Neobacillus</taxon>
    </lineage>
</organism>
<comment type="caution">
    <text evidence="2">The sequence shown here is derived from an EMBL/GenBank/DDBJ whole genome shotgun (WGS) entry which is preliminary data.</text>
</comment>
<keyword evidence="1" id="KW-1133">Transmembrane helix</keyword>